<dbReference type="Proteomes" id="UP001158067">
    <property type="component" value="Unassembled WGS sequence"/>
</dbReference>
<protein>
    <submittedName>
        <fullName evidence="1">Uncharacterized protein</fullName>
    </submittedName>
</protein>
<name>A0ABY1Q2D5_9BACT</name>
<dbReference type="RefSeq" id="WP_283432727.1">
    <property type="nucleotide sequence ID" value="NZ_CAWLDM010000001.1"/>
</dbReference>
<reference evidence="1 2" key="1">
    <citation type="submission" date="2017-05" db="EMBL/GenBank/DDBJ databases">
        <authorList>
            <person name="Varghese N."/>
            <person name="Submissions S."/>
        </authorList>
    </citation>
    <scope>NUCLEOTIDE SEQUENCE [LARGE SCALE GENOMIC DNA]</scope>
    <source>
        <strain evidence="1 2">DSM 25457</strain>
    </source>
</reference>
<evidence type="ECO:0000313" key="2">
    <source>
        <dbReference type="Proteomes" id="UP001158067"/>
    </source>
</evidence>
<organism evidence="1 2">
    <name type="scientific">Neorhodopirellula lusitana</name>
    <dbReference type="NCBI Taxonomy" id="445327"/>
    <lineage>
        <taxon>Bacteria</taxon>
        <taxon>Pseudomonadati</taxon>
        <taxon>Planctomycetota</taxon>
        <taxon>Planctomycetia</taxon>
        <taxon>Pirellulales</taxon>
        <taxon>Pirellulaceae</taxon>
        <taxon>Neorhodopirellula</taxon>
    </lineage>
</organism>
<keyword evidence="2" id="KW-1185">Reference proteome</keyword>
<evidence type="ECO:0000313" key="1">
    <source>
        <dbReference type="EMBL" id="SMP57159.1"/>
    </source>
</evidence>
<sequence length="86" mass="9319">MSSNRFAGPSEAVVTRDDQMVGAMLLPQRDGQSFVEEFNRTYRSIGLSVEIYEPSQPGPVKILSSLSDAPALHSQAATPYTDSLDS</sequence>
<dbReference type="EMBL" id="FXUG01000005">
    <property type="protein sequence ID" value="SMP57159.1"/>
    <property type="molecule type" value="Genomic_DNA"/>
</dbReference>
<accession>A0ABY1Q2D5</accession>
<gene>
    <name evidence="1" type="ORF">SAMN06265222_105269</name>
</gene>
<comment type="caution">
    <text evidence="1">The sequence shown here is derived from an EMBL/GenBank/DDBJ whole genome shotgun (WGS) entry which is preliminary data.</text>
</comment>
<proteinExistence type="predicted"/>